<protein>
    <recommendedName>
        <fullName evidence="5">DUF2285 domain-containing protein</fullName>
    </recommendedName>
</protein>
<dbReference type="Pfam" id="PF10074">
    <property type="entry name" value="RovC_DNA-bd"/>
    <property type="match status" value="1"/>
</dbReference>
<comment type="caution">
    <text evidence="3">The sequence shown here is derived from an EMBL/GenBank/DDBJ whole genome shotgun (WGS) entry which is preliminary data.</text>
</comment>
<accession>A0A841J4F2</accession>
<dbReference type="InterPro" id="IPR018754">
    <property type="entry name" value="RovC-like_DNA-bd"/>
</dbReference>
<feature type="domain" description="T6SS Transcription factor RovC-like DNA binding" evidence="1">
    <location>
        <begin position="153"/>
        <end position="233"/>
    </location>
</feature>
<dbReference type="RefSeq" id="WP_184081489.1">
    <property type="nucleotide sequence ID" value="NZ_JACIJP010000005.1"/>
</dbReference>
<reference evidence="3 4" key="1">
    <citation type="submission" date="2020-08" db="EMBL/GenBank/DDBJ databases">
        <title>Genomic Encyclopedia of Type Strains, Phase IV (KMG-IV): sequencing the most valuable type-strain genomes for metagenomic binning, comparative biology and taxonomic classification.</title>
        <authorList>
            <person name="Goeker M."/>
        </authorList>
    </citation>
    <scope>NUCLEOTIDE SEQUENCE [LARGE SCALE GENOMIC DNA]</scope>
    <source>
        <strain evidence="3 4">DSM 102255</strain>
    </source>
</reference>
<organism evidence="3 4">
    <name type="scientific">Sphingobium subterraneum</name>
    <dbReference type="NCBI Taxonomy" id="627688"/>
    <lineage>
        <taxon>Bacteria</taxon>
        <taxon>Pseudomonadati</taxon>
        <taxon>Pseudomonadota</taxon>
        <taxon>Alphaproteobacteria</taxon>
        <taxon>Sphingomonadales</taxon>
        <taxon>Sphingomonadaceae</taxon>
        <taxon>Sphingobium</taxon>
    </lineage>
</organism>
<dbReference type="InterPro" id="IPR045465">
    <property type="entry name" value="Trans_reg_dom"/>
</dbReference>
<evidence type="ECO:0008006" key="5">
    <source>
        <dbReference type="Google" id="ProtNLM"/>
    </source>
</evidence>
<dbReference type="AlphaFoldDB" id="A0A841J4F2"/>
<name>A0A841J4F2_9SPHN</name>
<proteinExistence type="predicted"/>
<dbReference type="Pfam" id="PF20109">
    <property type="entry name" value="Trans_reg_dom"/>
    <property type="match status" value="1"/>
</dbReference>
<feature type="domain" description="Transcriptional regulator-like" evidence="2">
    <location>
        <begin position="7"/>
        <end position="42"/>
    </location>
</feature>
<keyword evidence="4" id="KW-1185">Reference proteome</keyword>
<gene>
    <name evidence="3" type="ORF">FHS92_002969</name>
</gene>
<evidence type="ECO:0000259" key="2">
    <source>
        <dbReference type="Pfam" id="PF20109"/>
    </source>
</evidence>
<sequence>MVLAASDWRDAHAYTWLMPGDRRCFAWEWLRRTSAYRQAWIERDSPHRFGLIRLADPDHDALLARPIWNTTVDHAVLHAEISLVDQDDCCDFARFVDLTTTLPAPCGGAHILLSDGLRSIRIDVQGGDPMGAPVSLNWHISGVAHIGVQVAALGQFITLARQGRFSRNLHPPERRARRWIAMLRVADALASGASTREIVSGLFGVDTSHPRWRTDCASWRLRAQRLTASARAYLAMGPAGWLNGEIR</sequence>
<evidence type="ECO:0000313" key="3">
    <source>
        <dbReference type="EMBL" id="MBB6125212.1"/>
    </source>
</evidence>
<evidence type="ECO:0000259" key="1">
    <source>
        <dbReference type="Pfam" id="PF10074"/>
    </source>
</evidence>
<dbReference type="EMBL" id="JACIJP010000005">
    <property type="protein sequence ID" value="MBB6125212.1"/>
    <property type="molecule type" value="Genomic_DNA"/>
</dbReference>
<dbReference type="Proteomes" id="UP000552700">
    <property type="component" value="Unassembled WGS sequence"/>
</dbReference>
<evidence type="ECO:0000313" key="4">
    <source>
        <dbReference type="Proteomes" id="UP000552700"/>
    </source>
</evidence>